<dbReference type="EMBL" id="CAEZVU010000074">
    <property type="protein sequence ID" value="CAB4635610.1"/>
    <property type="molecule type" value="Genomic_DNA"/>
</dbReference>
<proteinExistence type="predicted"/>
<reference evidence="1" key="1">
    <citation type="submission" date="2020-05" db="EMBL/GenBank/DDBJ databases">
        <authorList>
            <person name="Chiriac C."/>
            <person name="Salcher M."/>
            <person name="Ghai R."/>
            <person name="Kavagutti S V."/>
        </authorList>
    </citation>
    <scope>NUCLEOTIDE SEQUENCE</scope>
</reference>
<evidence type="ECO:0000313" key="1">
    <source>
        <dbReference type="EMBL" id="CAB4635610.1"/>
    </source>
</evidence>
<dbReference type="AlphaFoldDB" id="A0A6J6JF46"/>
<gene>
    <name evidence="1" type="ORF">UFOPK2132_00494</name>
</gene>
<protein>
    <submittedName>
        <fullName evidence="1">Unannotated protein</fullName>
    </submittedName>
</protein>
<sequence>MLVELAQSLASFGKVKVLGPAPHVKGNDSSEWRLIVKYNYSDTVEVAKHLRGEAIRLSRGKSVLAASGRAVRALKVRMSDGDVV</sequence>
<accession>A0A6J6JF46</accession>
<organism evidence="1">
    <name type="scientific">freshwater metagenome</name>
    <dbReference type="NCBI Taxonomy" id="449393"/>
    <lineage>
        <taxon>unclassified sequences</taxon>
        <taxon>metagenomes</taxon>
        <taxon>ecological metagenomes</taxon>
    </lineage>
</organism>
<name>A0A6J6JF46_9ZZZZ</name>